<sequence>MLMPSIFGEDLFDDWMRFPFGSYNESSLMKTDIRDNDGHYELDVDMPGFSKEDIKVELKDGYLTISASTKKDNDEKDENGKYIRRERYMGSCSRSFQVGDSVKQEDIKAKFENGILKLTVPKEEAQPKVEENKYIAIEG</sequence>
<reference evidence="8 11" key="1">
    <citation type="submission" date="2016-07" db="EMBL/GenBank/DDBJ databases">
        <title>Characterization of isolates of Eisenbergiella tayi derived from blood cultures, using whole genome sequencing.</title>
        <authorList>
            <person name="Burdz T."/>
            <person name="Wiebe D."/>
            <person name="Huynh C."/>
            <person name="Bernard K."/>
        </authorList>
    </citation>
    <scope>NUCLEOTIDE SEQUENCE [LARGE SCALE GENOMIC DNA]</scope>
    <source>
        <strain evidence="4 8">NML 110608</strain>
        <strain evidence="5 11">NML 120489</strain>
    </source>
</reference>
<reference evidence="6 9" key="3">
    <citation type="submission" date="2016-08" db="EMBL/GenBank/DDBJ databases">
        <authorList>
            <person name="Seilhamer J.J."/>
        </authorList>
    </citation>
    <scope>NUCLEOTIDE SEQUENCE [LARGE SCALE GENOMIC DNA]</scope>
    <source>
        <strain evidence="6 9">NML150140-1</strain>
    </source>
</reference>
<dbReference type="AlphaFoldDB" id="A0A1E3UCF1"/>
<accession>A0A1E3UCF1</accession>
<keyword evidence="10" id="KW-1185">Reference proteome</keyword>
<evidence type="ECO:0000313" key="4">
    <source>
        <dbReference type="EMBL" id="ODM03561.1"/>
    </source>
</evidence>
<comment type="similarity">
    <text evidence="1 2">Belongs to the small heat shock protein (HSP20) family.</text>
</comment>
<dbReference type="EMBL" id="MCGI01000002">
    <property type="protein sequence ID" value="ODM11395.1"/>
    <property type="molecule type" value="Genomic_DNA"/>
</dbReference>
<evidence type="ECO:0000313" key="5">
    <source>
        <dbReference type="EMBL" id="ODM11395.1"/>
    </source>
</evidence>
<evidence type="ECO:0000313" key="9">
    <source>
        <dbReference type="Proteomes" id="UP000094271"/>
    </source>
</evidence>
<dbReference type="Gene3D" id="2.60.40.790">
    <property type="match status" value="1"/>
</dbReference>
<dbReference type="InterPro" id="IPR031107">
    <property type="entry name" value="Small_HSP"/>
</dbReference>
<dbReference type="EMBL" id="MEHA01000021">
    <property type="protein sequence ID" value="ODR47049.1"/>
    <property type="molecule type" value="Genomic_DNA"/>
</dbReference>
<dbReference type="EMBL" id="MEHD01000036">
    <property type="protein sequence ID" value="ODR49797.1"/>
    <property type="molecule type" value="Genomic_DNA"/>
</dbReference>
<organism evidence="6 9">
    <name type="scientific">Eisenbergiella tayi</name>
    <dbReference type="NCBI Taxonomy" id="1432052"/>
    <lineage>
        <taxon>Bacteria</taxon>
        <taxon>Bacillati</taxon>
        <taxon>Bacillota</taxon>
        <taxon>Clostridia</taxon>
        <taxon>Lachnospirales</taxon>
        <taxon>Lachnospiraceae</taxon>
        <taxon>Eisenbergiella</taxon>
    </lineage>
</organism>
<dbReference type="Proteomes" id="UP000095003">
    <property type="component" value="Unassembled WGS sequence"/>
</dbReference>
<dbReference type="PATRIC" id="fig|1432052.3.peg.2204"/>
<evidence type="ECO:0000313" key="6">
    <source>
        <dbReference type="EMBL" id="ODR47049.1"/>
    </source>
</evidence>
<comment type="caution">
    <text evidence="6">The sequence shown here is derived from an EMBL/GenBank/DDBJ whole genome shotgun (WGS) entry which is preliminary data.</text>
</comment>
<dbReference type="EMBL" id="MCGH01000003">
    <property type="protein sequence ID" value="ODM03561.1"/>
    <property type="molecule type" value="Genomic_DNA"/>
</dbReference>
<dbReference type="OrthoDB" id="9811615at2"/>
<evidence type="ECO:0000313" key="7">
    <source>
        <dbReference type="EMBL" id="ODR49797.1"/>
    </source>
</evidence>
<evidence type="ECO:0000313" key="8">
    <source>
        <dbReference type="Proteomes" id="UP000094067"/>
    </source>
</evidence>
<dbReference type="CDD" id="cd06471">
    <property type="entry name" value="ACD_LpsHSP_like"/>
    <property type="match status" value="1"/>
</dbReference>
<dbReference type="InterPro" id="IPR008978">
    <property type="entry name" value="HSP20-like_chaperone"/>
</dbReference>
<proteinExistence type="inferred from homology"/>
<dbReference type="Proteomes" id="UP000094271">
    <property type="component" value="Unassembled WGS sequence"/>
</dbReference>
<feature type="domain" description="SHSP" evidence="3">
    <location>
        <begin position="22"/>
        <end position="138"/>
    </location>
</feature>
<dbReference type="RefSeq" id="WP_009253749.1">
    <property type="nucleotide sequence ID" value="NZ_BAABXS010000001.1"/>
</dbReference>
<evidence type="ECO:0000256" key="2">
    <source>
        <dbReference type="RuleBase" id="RU003616"/>
    </source>
</evidence>
<dbReference type="Proteomes" id="UP000094869">
    <property type="component" value="Unassembled WGS sequence"/>
</dbReference>
<evidence type="ECO:0000259" key="3">
    <source>
        <dbReference type="PROSITE" id="PS01031"/>
    </source>
</evidence>
<dbReference type="PROSITE" id="PS01031">
    <property type="entry name" value="SHSP"/>
    <property type="match status" value="1"/>
</dbReference>
<evidence type="ECO:0000256" key="1">
    <source>
        <dbReference type="PROSITE-ProRule" id="PRU00285"/>
    </source>
</evidence>
<dbReference type="Proteomes" id="UP000094067">
    <property type="component" value="Unassembled WGS sequence"/>
</dbReference>
<protein>
    <submittedName>
        <fullName evidence="6">Heat-shock protein</fullName>
    </submittedName>
    <submittedName>
        <fullName evidence="4">Putative Hsp20 family chaperone</fullName>
    </submittedName>
</protein>
<dbReference type="Pfam" id="PF00011">
    <property type="entry name" value="HSP20"/>
    <property type="match status" value="1"/>
</dbReference>
<dbReference type="SUPFAM" id="SSF49764">
    <property type="entry name" value="HSP20-like chaperones"/>
    <property type="match status" value="1"/>
</dbReference>
<evidence type="ECO:0000313" key="11">
    <source>
        <dbReference type="Proteomes" id="UP000095003"/>
    </source>
</evidence>
<dbReference type="InterPro" id="IPR002068">
    <property type="entry name" value="A-crystallin/Hsp20_dom"/>
</dbReference>
<evidence type="ECO:0000313" key="10">
    <source>
        <dbReference type="Proteomes" id="UP000094869"/>
    </source>
</evidence>
<dbReference type="PANTHER" id="PTHR11527">
    <property type="entry name" value="HEAT-SHOCK PROTEIN 20 FAMILY MEMBER"/>
    <property type="match status" value="1"/>
</dbReference>
<gene>
    <name evidence="5" type="ORF">BEH84_02004</name>
    <name evidence="6" type="ORF">BEI59_23825</name>
    <name evidence="4" type="ORF">BEI61_04359</name>
    <name evidence="7" type="ORF">BEI63_21970</name>
</gene>
<name>A0A1E3UCF1_9FIRM</name>
<reference evidence="7 10" key="2">
    <citation type="submission" date="2016-08" db="EMBL/GenBank/DDBJ databases">
        <title>Characterization of Isolates of Eisenbergiella tayi Derived from Blood Cultures, Using Whole Genome Sequencing.</title>
        <authorList>
            <person name="Bernier A.-M."/>
            <person name="Burdz T."/>
            <person name="Wiebe D."/>
            <person name="Bernard K."/>
        </authorList>
    </citation>
    <scope>NUCLEOTIDE SEQUENCE [LARGE SCALE GENOMIC DNA]</scope>
    <source>
        <strain evidence="7 10">NML120146</strain>
    </source>
</reference>